<dbReference type="EMBL" id="QGKX02002183">
    <property type="protein sequence ID" value="KAF3484522.1"/>
    <property type="molecule type" value="Genomic_DNA"/>
</dbReference>
<organism evidence="1 2">
    <name type="scientific">Brassica cretica</name>
    <name type="common">Mustard</name>
    <dbReference type="NCBI Taxonomy" id="69181"/>
    <lineage>
        <taxon>Eukaryota</taxon>
        <taxon>Viridiplantae</taxon>
        <taxon>Streptophyta</taxon>
        <taxon>Embryophyta</taxon>
        <taxon>Tracheophyta</taxon>
        <taxon>Spermatophyta</taxon>
        <taxon>Magnoliopsida</taxon>
        <taxon>eudicotyledons</taxon>
        <taxon>Gunneridae</taxon>
        <taxon>Pentapetalae</taxon>
        <taxon>rosids</taxon>
        <taxon>malvids</taxon>
        <taxon>Brassicales</taxon>
        <taxon>Brassicaceae</taxon>
        <taxon>Brassiceae</taxon>
        <taxon>Brassica</taxon>
    </lineage>
</organism>
<dbReference type="AlphaFoldDB" id="A0A8S9MT67"/>
<name>A0A8S9MT67_BRACR</name>
<proteinExistence type="predicted"/>
<reference evidence="1" key="1">
    <citation type="submission" date="2019-12" db="EMBL/GenBank/DDBJ databases">
        <title>Genome sequencing and annotation of Brassica cretica.</title>
        <authorList>
            <person name="Studholme D.J."/>
            <person name="Sarris P."/>
        </authorList>
    </citation>
    <scope>NUCLEOTIDE SEQUENCE</scope>
    <source>
        <strain evidence="1">PFS-109/04</strain>
        <tissue evidence="1">Leaf</tissue>
    </source>
</reference>
<accession>A0A8S9MT67</accession>
<comment type="caution">
    <text evidence="1">The sequence shown here is derived from an EMBL/GenBank/DDBJ whole genome shotgun (WGS) entry which is preliminary data.</text>
</comment>
<gene>
    <name evidence="1" type="ORF">F2Q69_00055361</name>
</gene>
<sequence>MDGEEGGDMRKFLRTPVYIDTCNGGSDLVYGVEKNGGLVNATGNNFNVLRFIVHDYMSSGAKSGATGLSEKDACLNLGVTITPCFNRRPCLNTMEKARSPLTITNCSIPGR</sequence>
<protein>
    <submittedName>
        <fullName evidence="1">Uncharacterized protein</fullName>
    </submittedName>
</protein>
<dbReference type="Proteomes" id="UP000712600">
    <property type="component" value="Unassembled WGS sequence"/>
</dbReference>
<evidence type="ECO:0000313" key="1">
    <source>
        <dbReference type="EMBL" id="KAF3484522.1"/>
    </source>
</evidence>
<evidence type="ECO:0000313" key="2">
    <source>
        <dbReference type="Proteomes" id="UP000712600"/>
    </source>
</evidence>